<evidence type="ECO:0000313" key="1">
    <source>
        <dbReference type="EMBL" id="PPQ76208.1"/>
    </source>
</evidence>
<organism evidence="1 2">
    <name type="scientific">Gymnopilus dilepis</name>
    <dbReference type="NCBI Taxonomy" id="231916"/>
    <lineage>
        <taxon>Eukaryota</taxon>
        <taxon>Fungi</taxon>
        <taxon>Dikarya</taxon>
        <taxon>Basidiomycota</taxon>
        <taxon>Agaricomycotina</taxon>
        <taxon>Agaricomycetes</taxon>
        <taxon>Agaricomycetidae</taxon>
        <taxon>Agaricales</taxon>
        <taxon>Agaricineae</taxon>
        <taxon>Hymenogastraceae</taxon>
        <taxon>Gymnopilus</taxon>
    </lineage>
</organism>
<comment type="caution">
    <text evidence="1">The sequence shown here is derived from an EMBL/GenBank/DDBJ whole genome shotgun (WGS) entry which is preliminary data.</text>
</comment>
<gene>
    <name evidence="1" type="ORF">CVT26_009209</name>
</gene>
<evidence type="ECO:0000313" key="2">
    <source>
        <dbReference type="Proteomes" id="UP000284706"/>
    </source>
</evidence>
<dbReference type="InterPro" id="IPR016024">
    <property type="entry name" value="ARM-type_fold"/>
</dbReference>
<proteinExistence type="predicted"/>
<accession>A0A409WCI3</accession>
<keyword evidence="2" id="KW-1185">Reference proteome</keyword>
<sequence length="428" mass="48253">MDTSSLIKLIVSVVGMIASHSFEVDDLLYLRLPEIGDYHVLLIASLKYLPTASLTLVTVDMIDATILKKRHDCKRSTLLGSLIFLSSIFGVQSPRKSRRLKVFLLHSWPELRSMIEFSLCPSSIDSVLILLHNWLLDPKVRSIIERDIQFVLQVFVRCLEDDSFFGCSKDLALRLLLDVLTCLQHKVAPLLPSVVLSISTIVKQCDNDDILVNCLKLLVPAARFSRSRVSSSLGIALPMLLALLRSPRLPDNVQIYPLACCALVEAIGVLEVDVSKPYVADVYSVAISSHLPMDNAIELILCLGRFESSLYRTITDDIETFFARSMPIILIALRTIHTHEVIPRRREFEIFRLLANLLEEACDIVYMSSVFDPLCFELLRISSDKALIRSRLVDKSCVLILLLHALRVKSEEVKDDFICDRKAFVKTA</sequence>
<name>A0A409WCI3_9AGAR</name>
<dbReference type="Proteomes" id="UP000284706">
    <property type="component" value="Unassembled WGS sequence"/>
</dbReference>
<reference evidence="1 2" key="1">
    <citation type="journal article" date="2018" name="Evol. Lett.">
        <title>Horizontal gene cluster transfer increased hallucinogenic mushroom diversity.</title>
        <authorList>
            <person name="Reynolds H.T."/>
            <person name="Vijayakumar V."/>
            <person name="Gluck-Thaler E."/>
            <person name="Korotkin H.B."/>
            <person name="Matheny P.B."/>
            <person name="Slot J.C."/>
        </authorList>
    </citation>
    <scope>NUCLEOTIDE SEQUENCE [LARGE SCALE GENOMIC DNA]</scope>
    <source>
        <strain evidence="1 2">SRW20</strain>
    </source>
</reference>
<dbReference type="SUPFAM" id="SSF48371">
    <property type="entry name" value="ARM repeat"/>
    <property type="match status" value="1"/>
</dbReference>
<protein>
    <submittedName>
        <fullName evidence="1">Uncharacterized protein</fullName>
    </submittedName>
</protein>
<dbReference type="EMBL" id="NHYE01005185">
    <property type="protein sequence ID" value="PPQ76208.1"/>
    <property type="molecule type" value="Genomic_DNA"/>
</dbReference>
<dbReference type="InParanoid" id="A0A409WCI3"/>
<dbReference type="AlphaFoldDB" id="A0A409WCI3"/>